<gene>
    <name evidence="1" type="ORF">ACFPH6_08785</name>
</gene>
<keyword evidence="2" id="KW-1185">Reference proteome</keyword>
<sequence length="231" mass="24956">MGQDVWTAGNFIHLTSLDDVISRFAPSTDIGEDRAQTILESEAVLTEAGRVAHATLRTFRCAIASGALGRETEQGQITVWMEPPVAVLDSIKDVNAYKIGEHEWCTATVRWILGGRALLQGGTYLVTAGCSWETRVLFSLSAGTDARLTILRSSAPMPISTSVFGRLPIVIDPPTSIPQTVENVTTFIETTLAEELAAEKGNVRGRSVLCTECDTLNDPRSRMCMVCSGPL</sequence>
<protein>
    <recommendedName>
        <fullName evidence="3">RanBP2-type domain-containing protein</fullName>
    </recommendedName>
</protein>
<evidence type="ECO:0008006" key="3">
    <source>
        <dbReference type="Google" id="ProtNLM"/>
    </source>
</evidence>
<dbReference type="RefSeq" id="WP_386339782.1">
    <property type="nucleotide sequence ID" value="NZ_JBHSFG010000016.1"/>
</dbReference>
<evidence type="ECO:0000313" key="1">
    <source>
        <dbReference type="EMBL" id="MFC4464650.1"/>
    </source>
</evidence>
<dbReference type="EMBL" id="JBHSFG010000016">
    <property type="protein sequence ID" value="MFC4464650.1"/>
    <property type="molecule type" value="Genomic_DNA"/>
</dbReference>
<proteinExistence type="predicted"/>
<reference evidence="2" key="1">
    <citation type="journal article" date="2019" name="Int. J. Syst. Evol. Microbiol.">
        <title>The Global Catalogue of Microorganisms (GCM) 10K type strain sequencing project: providing services to taxonomists for standard genome sequencing and annotation.</title>
        <authorList>
            <consortium name="The Broad Institute Genomics Platform"/>
            <consortium name="The Broad Institute Genome Sequencing Center for Infectious Disease"/>
            <person name="Wu L."/>
            <person name="Ma J."/>
        </authorList>
    </citation>
    <scope>NUCLEOTIDE SEQUENCE [LARGE SCALE GENOMIC DNA]</scope>
    <source>
        <strain evidence="2">DT43</strain>
    </source>
</reference>
<accession>A0ABV8YKK3</accession>
<evidence type="ECO:0000313" key="2">
    <source>
        <dbReference type="Proteomes" id="UP001596012"/>
    </source>
</evidence>
<dbReference type="Proteomes" id="UP001596012">
    <property type="component" value="Unassembled WGS sequence"/>
</dbReference>
<name>A0ABV8YKK3_9ACTN</name>
<organism evidence="1 2">
    <name type="scientific">Streptomyces xiangluensis</name>
    <dbReference type="NCBI Taxonomy" id="2665720"/>
    <lineage>
        <taxon>Bacteria</taxon>
        <taxon>Bacillati</taxon>
        <taxon>Actinomycetota</taxon>
        <taxon>Actinomycetes</taxon>
        <taxon>Kitasatosporales</taxon>
        <taxon>Streptomycetaceae</taxon>
        <taxon>Streptomyces</taxon>
    </lineage>
</organism>
<comment type="caution">
    <text evidence="1">The sequence shown here is derived from an EMBL/GenBank/DDBJ whole genome shotgun (WGS) entry which is preliminary data.</text>
</comment>